<organism evidence="3 4">
    <name type="scientific">Thermodesulfovibrio aggregans</name>
    <dbReference type="NCBI Taxonomy" id="86166"/>
    <lineage>
        <taxon>Bacteria</taxon>
        <taxon>Pseudomonadati</taxon>
        <taxon>Nitrospirota</taxon>
        <taxon>Thermodesulfovibrionia</taxon>
        <taxon>Thermodesulfovibrionales</taxon>
        <taxon>Thermodesulfovibrionaceae</taxon>
        <taxon>Thermodesulfovibrio</taxon>
    </lineage>
</organism>
<keyword evidence="2" id="KW-0472">Membrane</keyword>
<dbReference type="RefSeq" id="WP_059176812.1">
    <property type="nucleotide sequence ID" value="NZ_BCNO01000002.1"/>
</dbReference>
<dbReference type="OrthoDB" id="9814997at2"/>
<keyword evidence="2" id="KW-1003">Cell membrane</keyword>
<dbReference type="Gene3D" id="1.20.120.1200">
    <property type="entry name" value="NADH-ubiquinone/plastoquinone oxidoreductase chain 6, subunit NuoJ"/>
    <property type="match status" value="1"/>
</dbReference>
<dbReference type="GO" id="GO:0008137">
    <property type="term" value="F:NADH dehydrogenase (ubiquinone) activity"/>
    <property type="evidence" value="ECO:0007669"/>
    <property type="project" value="UniProtKB-UniRule"/>
</dbReference>
<comment type="similarity">
    <text evidence="1 2">Belongs to the complex I subunit 6 family.</text>
</comment>
<dbReference type="GO" id="GO:0048038">
    <property type="term" value="F:quinone binding"/>
    <property type="evidence" value="ECO:0007669"/>
    <property type="project" value="UniProtKB-UniRule"/>
</dbReference>
<dbReference type="EC" id="7.1.1.-" evidence="2"/>
<feature type="transmembrane region" description="Helical" evidence="2">
    <location>
        <begin position="6"/>
        <end position="23"/>
    </location>
</feature>
<dbReference type="PANTHER" id="PTHR33269:SF17">
    <property type="entry name" value="NADH-UBIQUINONE OXIDOREDUCTASE CHAIN 6"/>
    <property type="match status" value="1"/>
</dbReference>
<dbReference type="STRING" id="86166.TAGGR_2263"/>
<dbReference type="Pfam" id="PF00499">
    <property type="entry name" value="Oxidored_q3"/>
    <property type="match status" value="1"/>
</dbReference>
<dbReference type="InterPro" id="IPR001457">
    <property type="entry name" value="NADH_UbQ/plastoQ_OxRdtase_su6"/>
</dbReference>
<gene>
    <name evidence="3" type="ORF">TAGGR_2263</name>
</gene>
<feature type="transmembrane region" description="Helical" evidence="2">
    <location>
        <begin position="142"/>
        <end position="165"/>
    </location>
</feature>
<dbReference type="Proteomes" id="UP000054976">
    <property type="component" value="Unassembled WGS sequence"/>
</dbReference>
<comment type="caution">
    <text evidence="3">The sequence shown here is derived from an EMBL/GenBank/DDBJ whole genome shotgun (WGS) entry which is preliminary data.</text>
</comment>
<reference evidence="4" key="1">
    <citation type="submission" date="2016-01" db="EMBL/GenBank/DDBJ databases">
        <title>Draft genome sequence of Thermodesulfovibrio aggregans strain TGE-P1.</title>
        <authorList>
            <person name="Sekiguchi Y."/>
            <person name="Ohashi A."/>
            <person name="Matsuura N."/>
            <person name="Tourlousse M.D."/>
        </authorList>
    </citation>
    <scope>NUCLEOTIDE SEQUENCE [LARGE SCALE GENOMIC DNA]</scope>
    <source>
        <strain evidence="4">TGE-P1</strain>
    </source>
</reference>
<keyword evidence="2" id="KW-0812">Transmembrane</keyword>
<comment type="catalytic activity">
    <reaction evidence="2">
        <text>a quinone + NADH + 5 H(+)(in) = a quinol + NAD(+) + 4 H(+)(out)</text>
        <dbReference type="Rhea" id="RHEA:57888"/>
        <dbReference type="ChEBI" id="CHEBI:15378"/>
        <dbReference type="ChEBI" id="CHEBI:24646"/>
        <dbReference type="ChEBI" id="CHEBI:57540"/>
        <dbReference type="ChEBI" id="CHEBI:57945"/>
        <dbReference type="ChEBI" id="CHEBI:132124"/>
    </reaction>
</comment>
<dbReference type="InterPro" id="IPR042106">
    <property type="entry name" value="Nuo/plastoQ_OxRdtase_6_NuoJ"/>
</dbReference>
<evidence type="ECO:0000256" key="2">
    <source>
        <dbReference type="RuleBase" id="RU004429"/>
    </source>
</evidence>
<sequence length="173" mass="19420">MLAEVLFGYFAIVILFSGIAGITRKNLVHSLLWILLMFVHLGGVYLLLNAEFLAMVQIIVYAGAILVMFLFVVFLLNLKEEIKQSVFISSWQTRVYCSLLLLFFALAGAFTYKKNYSGNYTIELIERQGHTKTLGLAIFNDYLFPFLILGFILIVPLIGVGIVAIRRKTNGAA</sequence>
<comment type="function">
    <text evidence="2">NDH-1 shuttles electrons from NADH, via FMN and iron-sulfur (Fe-S) centers, to quinones in the respiratory chain. Couples the redox reaction to proton translocation (for every two electrons transferred, four hydrogen ions are translocated across the cytoplasmic membrane), and thus conserves the redox energy in a proton gradient.</text>
</comment>
<keyword evidence="2" id="KW-1133">Transmembrane helix</keyword>
<evidence type="ECO:0000313" key="4">
    <source>
        <dbReference type="Proteomes" id="UP000054976"/>
    </source>
</evidence>
<dbReference type="EMBL" id="BCNO01000002">
    <property type="protein sequence ID" value="GAQ95373.1"/>
    <property type="molecule type" value="Genomic_DNA"/>
</dbReference>
<feature type="transmembrane region" description="Helical" evidence="2">
    <location>
        <begin position="54"/>
        <end position="75"/>
    </location>
</feature>
<feature type="transmembrane region" description="Helical" evidence="2">
    <location>
        <begin position="95"/>
        <end position="112"/>
    </location>
</feature>
<name>A0A0U9HWZ3_9BACT</name>
<dbReference type="AlphaFoldDB" id="A0A0U9HWZ3"/>
<dbReference type="GO" id="GO:0005886">
    <property type="term" value="C:plasma membrane"/>
    <property type="evidence" value="ECO:0007669"/>
    <property type="project" value="UniProtKB-SubCell"/>
</dbReference>
<keyword evidence="2" id="KW-0874">Quinone</keyword>
<evidence type="ECO:0000313" key="3">
    <source>
        <dbReference type="EMBL" id="GAQ95373.1"/>
    </source>
</evidence>
<proteinExistence type="inferred from homology"/>
<keyword evidence="4" id="KW-1185">Reference proteome</keyword>
<comment type="subcellular location">
    <subcellularLocation>
        <location evidence="2">Cell membrane</location>
        <topology evidence="2">Multi-pass membrane protein</topology>
    </subcellularLocation>
</comment>
<feature type="transmembrane region" description="Helical" evidence="2">
    <location>
        <begin position="30"/>
        <end position="48"/>
    </location>
</feature>
<evidence type="ECO:0000256" key="1">
    <source>
        <dbReference type="ARBA" id="ARBA00005698"/>
    </source>
</evidence>
<dbReference type="PANTHER" id="PTHR33269">
    <property type="entry name" value="NADH-UBIQUINONE OXIDOREDUCTASE CHAIN 6"/>
    <property type="match status" value="1"/>
</dbReference>
<keyword evidence="2" id="KW-0520">NAD</keyword>
<accession>A0A0U9HWZ3</accession>
<protein>
    <recommendedName>
        <fullName evidence="2">NADH-quinone oxidoreductase subunit J</fullName>
        <ecNumber evidence="2">7.1.1.-</ecNumber>
    </recommendedName>
</protein>